<dbReference type="InterPro" id="IPR012580">
    <property type="entry name" value="NUC153"/>
</dbReference>
<reference evidence="10 11" key="1">
    <citation type="journal article" date="2024" name="Nat. Commun.">
        <title>Phylogenomics reveals the evolutionary origins of lichenization in chlorophyte algae.</title>
        <authorList>
            <person name="Puginier C."/>
            <person name="Libourel C."/>
            <person name="Otte J."/>
            <person name="Skaloud P."/>
            <person name="Haon M."/>
            <person name="Grisel S."/>
            <person name="Petersen M."/>
            <person name="Berrin J.G."/>
            <person name="Delaux P.M."/>
            <person name="Dal Grande F."/>
            <person name="Keller J."/>
        </authorList>
    </citation>
    <scope>NUCLEOTIDE SEQUENCE [LARGE SCALE GENOMIC DNA]</scope>
    <source>
        <strain evidence="10 11">SAG 245.80</strain>
    </source>
</reference>
<keyword evidence="4" id="KW-0677">Repeat</keyword>
<organism evidence="10 11">
    <name type="scientific">Elliptochloris bilobata</name>
    <dbReference type="NCBI Taxonomy" id="381761"/>
    <lineage>
        <taxon>Eukaryota</taxon>
        <taxon>Viridiplantae</taxon>
        <taxon>Chlorophyta</taxon>
        <taxon>core chlorophytes</taxon>
        <taxon>Trebouxiophyceae</taxon>
        <taxon>Trebouxiophyceae incertae sedis</taxon>
        <taxon>Elliptochloris clade</taxon>
        <taxon>Elliptochloris</taxon>
    </lineage>
</organism>
<evidence type="ECO:0008006" key="12">
    <source>
        <dbReference type="Google" id="ProtNLM"/>
    </source>
</evidence>
<protein>
    <recommendedName>
        <fullName evidence="12">NUC153 domain-containing protein</fullName>
    </recommendedName>
</protein>
<dbReference type="GO" id="GO:0032040">
    <property type="term" value="C:small-subunit processome"/>
    <property type="evidence" value="ECO:0007669"/>
    <property type="project" value="TreeGrafter"/>
</dbReference>
<feature type="compositionally biased region" description="Acidic residues" evidence="6">
    <location>
        <begin position="335"/>
        <end position="357"/>
    </location>
</feature>
<accession>A0AAW1SJS4</accession>
<evidence type="ECO:0000313" key="11">
    <source>
        <dbReference type="Proteomes" id="UP001445335"/>
    </source>
</evidence>
<feature type="region of interest" description="Disordered" evidence="6">
    <location>
        <begin position="334"/>
        <end position="383"/>
    </location>
</feature>
<feature type="domain" description="NUC153" evidence="7">
    <location>
        <begin position="290"/>
        <end position="317"/>
    </location>
</feature>
<dbReference type="Gene3D" id="2.130.10.10">
    <property type="entry name" value="YVTN repeat-like/Quinoprotein amine dehydrogenase"/>
    <property type="match status" value="1"/>
</dbReference>
<evidence type="ECO:0000259" key="9">
    <source>
        <dbReference type="Pfam" id="PF23098"/>
    </source>
</evidence>
<evidence type="ECO:0000259" key="7">
    <source>
        <dbReference type="Pfam" id="PF08159"/>
    </source>
</evidence>
<feature type="domain" description="Nucleolar protein 10-like second" evidence="8">
    <location>
        <begin position="152"/>
        <end position="199"/>
    </location>
</feature>
<dbReference type="Pfam" id="PF08159">
    <property type="entry name" value="NUC153"/>
    <property type="match status" value="1"/>
</dbReference>
<name>A0AAW1SJS4_9CHLO</name>
<dbReference type="SUPFAM" id="SSF50978">
    <property type="entry name" value="WD40 repeat-like"/>
    <property type="match status" value="1"/>
</dbReference>
<dbReference type="Pfam" id="PF23098">
    <property type="entry name" value="Beta-prop_NOL10_N"/>
    <property type="match status" value="1"/>
</dbReference>
<dbReference type="EMBL" id="JALJOU010000001">
    <property type="protein sequence ID" value="KAK9846298.1"/>
    <property type="molecule type" value="Genomic_DNA"/>
</dbReference>
<feature type="compositionally biased region" description="Acidic residues" evidence="6">
    <location>
        <begin position="261"/>
        <end position="270"/>
    </location>
</feature>
<sequence>MPGDGLTALRFDDAGLHAAVGTSGGRVALFDLRSSRPLLVKDHMYGAPIVDIKFHSPHREAGGLSGRKVISADRHIVRVWDADSGKGFTSVQPAEPGINDVLVWPDSGLMMLGMDAPRIQAYFVPALGPAPRWCSFLEGLTEELEESAQPALYDDYRFVTRAELDRVGLGHMVGTPLLRAFMHGFFLHNRLWHKALALARPFDYDDYRTQRVAAKLEAERQSRITVVKKLPKVNAQLAAKLLAAREGARGEPVEAAAAASSDEEEADEGGDSGRVRKRRRAAASSALLEDERFGAMFTDRAFAIDERSEEYKLLHPNADANKRDKQLLREHFEELEGDSDVEGSGDEGGDDEAGDSDDGARPRHAGGAGTRRADRGGDGSGGVRMYAARDGAAAAAFRARQSRAPDLSLPLELRAAGAGAGAGAGAADGTGASQRLGGGREVTFTPRAGGRGRGRDGGRRGRSGRGDRDSVLNM</sequence>
<dbReference type="InterPro" id="IPR056550">
    <property type="entry name" value="NOL10_2nd"/>
</dbReference>
<dbReference type="PANTHER" id="PTHR14927">
    <property type="entry name" value="NUCLEOLAR PROTEIN 10"/>
    <property type="match status" value="1"/>
</dbReference>
<evidence type="ECO:0000256" key="4">
    <source>
        <dbReference type="ARBA" id="ARBA00022737"/>
    </source>
</evidence>
<dbReference type="GO" id="GO:0030686">
    <property type="term" value="C:90S preribosome"/>
    <property type="evidence" value="ECO:0007669"/>
    <property type="project" value="TreeGrafter"/>
</dbReference>
<comment type="caution">
    <text evidence="10">The sequence shown here is derived from an EMBL/GenBank/DDBJ whole genome shotgun (WGS) entry which is preliminary data.</text>
</comment>
<comment type="similarity">
    <text evidence="2">Belongs to the WD repeat NOL10/ENP2 family.</text>
</comment>
<evidence type="ECO:0000256" key="2">
    <source>
        <dbReference type="ARBA" id="ARBA00005264"/>
    </source>
</evidence>
<feature type="compositionally biased region" description="Gly residues" evidence="6">
    <location>
        <begin position="418"/>
        <end position="428"/>
    </location>
</feature>
<dbReference type="Pfam" id="PF23097">
    <property type="entry name" value="NOL10_2nd"/>
    <property type="match status" value="1"/>
</dbReference>
<dbReference type="InterPro" id="IPR015943">
    <property type="entry name" value="WD40/YVTN_repeat-like_dom_sf"/>
</dbReference>
<dbReference type="InterPro" id="IPR056551">
    <property type="entry name" value="Beta-prop_NOL10_N"/>
</dbReference>
<dbReference type="InterPro" id="IPR036322">
    <property type="entry name" value="WD40_repeat_dom_sf"/>
</dbReference>
<gene>
    <name evidence="10" type="ORF">WJX81_001159</name>
</gene>
<dbReference type="PANTHER" id="PTHR14927:SF0">
    <property type="entry name" value="NUCLEOLAR PROTEIN 10"/>
    <property type="match status" value="1"/>
</dbReference>
<dbReference type="AlphaFoldDB" id="A0AAW1SJS4"/>
<keyword evidence="5" id="KW-0539">Nucleus</keyword>
<evidence type="ECO:0000259" key="8">
    <source>
        <dbReference type="Pfam" id="PF23097"/>
    </source>
</evidence>
<evidence type="ECO:0000313" key="10">
    <source>
        <dbReference type="EMBL" id="KAK9846298.1"/>
    </source>
</evidence>
<feature type="region of interest" description="Disordered" evidence="6">
    <location>
        <begin position="417"/>
        <end position="474"/>
    </location>
</feature>
<feature type="region of interest" description="Disordered" evidence="6">
    <location>
        <begin position="251"/>
        <end position="278"/>
    </location>
</feature>
<proteinExistence type="inferred from homology"/>
<dbReference type="GO" id="GO:0000462">
    <property type="term" value="P:maturation of SSU-rRNA from tricistronic rRNA transcript (SSU-rRNA, 5.8S rRNA, LSU-rRNA)"/>
    <property type="evidence" value="ECO:0007669"/>
    <property type="project" value="TreeGrafter"/>
</dbReference>
<keyword evidence="11" id="KW-1185">Reference proteome</keyword>
<keyword evidence="3" id="KW-0853">WD repeat</keyword>
<evidence type="ECO:0000256" key="5">
    <source>
        <dbReference type="ARBA" id="ARBA00023242"/>
    </source>
</evidence>
<feature type="domain" description="Nucleolar protein 10-like N-terminal" evidence="9">
    <location>
        <begin position="12"/>
        <end position="147"/>
    </location>
</feature>
<feature type="compositionally biased region" description="Basic and acidic residues" evidence="6">
    <location>
        <begin position="453"/>
        <end position="474"/>
    </location>
</feature>
<dbReference type="Proteomes" id="UP001445335">
    <property type="component" value="Unassembled WGS sequence"/>
</dbReference>
<comment type="subcellular location">
    <subcellularLocation>
        <location evidence="1">Nucleus</location>
        <location evidence="1">Nucleolus</location>
    </subcellularLocation>
</comment>
<evidence type="ECO:0000256" key="6">
    <source>
        <dbReference type="SAM" id="MobiDB-lite"/>
    </source>
</evidence>
<dbReference type="InterPro" id="IPR040382">
    <property type="entry name" value="NOL10/Enp2"/>
</dbReference>
<evidence type="ECO:0000256" key="3">
    <source>
        <dbReference type="ARBA" id="ARBA00022574"/>
    </source>
</evidence>
<evidence type="ECO:0000256" key="1">
    <source>
        <dbReference type="ARBA" id="ARBA00004604"/>
    </source>
</evidence>